<name>A0A8H7NWD5_9APHY</name>
<evidence type="ECO:0000313" key="1">
    <source>
        <dbReference type="EMBL" id="KAF9806985.1"/>
    </source>
</evidence>
<evidence type="ECO:0000313" key="2">
    <source>
        <dbReference type="Proteomes" id="UP000639403"/>
    </source>
</evidence>
<proteinExistence type="predicted"/>
<dbReference type="Proteomes" id="UP000639403">
    <property type="component" value="Unassembled WGS sequence"/>
</dbReference>
<sequence>MHNRFMDEPGESGRGILP</sequence>
<comment type="caution">
    <text evidence="1">The sequence shown here is derived from an EMBL/GenBank/DDBJ whole genome shotgun (WGS) entry which is preliminary data.</text>
</comment>
<organism evidence="1 2">
    <name type="scientific">Rhodonia placenta</name>
    <dbReference type="NCBI Taxonomy" id="104341"/>
    <lineage>
        <taxon>Eukaryota</taxon>
        <taxon>Fungi</taxon>
        <taxon>Dikarya</taxon>
        <taxon>Basidiomycota</taxon>
        <taxon>Agaricomycotina</taxon>
        <taxon>Agaricomycetes</taxon>
        <taxon>Polyporales</taxon>
        <taxon>Adustoporiaceae</taxon>
        <taxon>Rhodonia</taxon>
    </lineage>
</organism>
<gene>
    <name evidence="1" type="ORF">IEO21_08428</name>
</gene>
<reference evidence="1" key="1">
    <citation type="submission" date="2020-11" db="EMBL/GenBank/DDBJ databases">
        <authorList>
            <person name="Koelle M."/>
            <person name="Horta M.A.C."/>
            <person name="Nowrousian M."/>
            <person name="Ohm R.A."/>
            <person name="Benz P."/>
            <person name="Pilgard A."/>
        </authorList>
    </citation>
    <scope>NUCLEOTIDE SEQUENCE</scope>
    <source>
        <strain evidence="1">FPRL280</strain>
    </source>
</reference>
<protein>
    <submittedName>
        <fullName evidence="1">Uncharacterized protein</fullName>
    </submittedName>
</protein>
<reference evidence="1" key="2">
    <citation type="journal article" name="Front. Microbiol.">
        <title>Degradative Capacity of Two Strains of Rhodonia placenta: From Phenotype to Genotype.</title>
        <authorList>
            <person name="Kolle M."/>
            <person name="Horta M.A.C."/>
            <person name="Nowrousian M."/>
            <person name="Ohm R.A."/>
            <person name="Benz J.P."/>
            <person name="Pilgard A."/>
        </authorList>
    </citation>
    <scope>NUCLEOTIDE SEQUENCE</scope>
    <source>
        <strain evidence="1">FPRL280</strain>
    </source>
</reference>
<dbReference type="AlphaFoldDB" id="A0A8H7NWD5"/>
<dbReference type="EMBL" id="JADOXO010000298">
    <property type="protein sequence ID" value="KAF9806985.1"/>
    <property type="molecule type" value="Genomic_DNA"/>
</dbReference>
<accession>A0A8H7NWD5</accession>